<accession>A0A645FJI1</accession>
<sequence length="170" mass="18555">MTDHHAGLAIEARQATNDGLVIRKMAVAVHFDKVGKALAHIVERIGALGMAGNLGDLPGGQVAVDVLGQLQAFLAELVDLFRDIYCAFSLHIAQFFDFGFEFGDRGLEVQECLFRQVVLLVRQAQQMVAATRVRPVSKSPAAGPASAKYTKWPRCTRASRPRPPRGRRCG</sequence>
<feature type="region of interest" description="Disordered" evidence="1">
    <location>
        <begin position="138"/>
        <end position="170"/>
    </location>
</feature>
<gene>
    <name evidence="2" type="ORF">SDC9_159912</name>
</gene>
<evidence type="ECO:0000313" key="2">
    <source>
        <dbReference type="EMBL" id="MPN12594.1"/>
    </source>
</evidence>
<feature type="compositionally biased region" description="Low complexity" evidence="1">
    <location>
        <begin position="138"/>
        <end position="148"/>
    </location>
</feature>
<evidence type="ECO:0000256" key="1">
    <source>
        <dbReference type="SAM" id="MobiDB-lite"/>
    </source>
</evidence>
<proteinExistence type="predicted"/>
<organism evidence="2">
    <name type="scientific">bioreactor metagenome</name>
    <dbReference type="NCBI Taxonomy" id="1076179"/>
    <lineage>
        <taxon>unclassified sequences</taxon>
        <taxon>metagenomes</taxon>
        <taxon>ecological metagenomes</taxon>
    </lineage>
</organism>
<dbReference type="EMBL" id="VSSQ01058971">
    <property type="protein sequence ID" value="MPN12594.1"/>
    <property type="molecule type" value="Genomic_DNA"/>
</dbReference>
<dbReference type="AlphaFoldDB" id="A0A645FJI1"/>
<name>A0A645FJI1_9ZZZZ</name>
<comment type="caution">
    <text evidence="2">The sequence shown here is derived from an EMBL/GenBank/DDBJ whole genome shotgun (WGS) entry which is preliminary data.</text>
</comment>
<reference evidence="2" key="1">
    <citation type="submission" date="2019-08" db="EMBL/GenBank/DDBJ databases">
        <authorList>
            <person name="Kucharzyk K."/>
            <person name="Murdoch R.W."/>
            <person name="Higgins S."/>
            <person name="Loffler F."/>
        </authorList>
    </citation>
    <scope>NUCLEOTIDE SEQUENCE</scope>
</reference>
<feature type="compositionally biased region" description="Basic residues" evidence="1">
    <location>
        <begin position="157"/>
        <end position="170"/>
    </location>
</feature>
<protein>
    <submittedName>
        <fullName evidence="2">Uncharacterized protein</fullName>
    </submittedName>
</protein>